<evidence type="ECO:0000259" key="3">
    <source>
        <dbReference type="SMART" id="SM00305"/>
    </source>
</evidence>
<dbReference type="InterPro" id="IPR003587">
    <property type="entry name" value="Hint_dom_N"/>
</dbReference>
<dbReference type="PROSITE" id="PS50818">
    <property type="entry name" value="INTEIN_C_TER"/>
    <property type="match status" value="1"/>
</dbReference>
<dbReference type="InterPro" id="IPR006517">
    <property type="entry name" value="Phage_terminase_lsu-like_C"/>
</dbReference>
<dbReference type="SUPFAM" id="SSF51294">
    <property type="entry name" value="Hedgehog/intein (Hint) domain"/>
    <property type="match status" value="1"/>
</dbReference>
<name>A0A6M3IXD6_9ZZZZ</name>
<dbReference type="GO" id="GO:0016539">
    <property type="term" value="P:intein-mediated protein splicing"/>
    <property type="evidence" value="ECO:0007669"/>
    <property type="project" value="InterPro"/>
</dbReference>
<dbReference type="PRINTS" id="PR00379">
    <property type="entry name" value="INTEIN"/>
</dbReference>
<dbReference type="InterPro" id="IPR036844">
    <property type="entry name" value="Hint_dom_sf"/>
</dbReference>
<dbReference type="SMART" id="SM00305">
    <property type="entry name" value="HintC"/>
    <property type="match status" value="1"/>
</dbReference>
<keyword evidence="2" id="KW-0651">Protein splicing</keyword>
<dbReference type="AlphaFoldDB" id="A0A6M3IXD6"/>
<dbReference type="PROSITE" id="PS50817">
    <property type="entry name" value="INTEIN_N_TER"/>
    <property type="match status" value="1"/>
</dbReference>
<dbReference type="InterPro" id="IPR006141">
    <property type="entry name" value="Intein_N"/>
</dbReference>
<proteinExistence type="predicted"/>
<protein>
    <submittedName>
        <fullName evidence="5">Putative structural protein</fullName>
    </submittedName>
</protein>
<dbReference type="NCBIfam" id="TIGR01443">
    <property type="entry name" value="intein_Cterm"/>
    <property type="match status" value="1"/>
</dbReference>
<feature type="domain" description="Hint" evidence="4">
    <location>
        <begin position="322"/>
        <end position="412"/>
    </location>
</feature>
<dbReference type="EMBL" id="MT141450">
    <property type="protein sequence ID" value="QJA61695.1"/>
    <property type="molecule type" value="Genomic_DNA"/>
</dbReference>
<feature type="domain" description="Hint" evidence="3">
    <location>
        <begin position="609"/>
        <end position="687"/>
    </location>
</feature>
<accession>A0A6M3IXD6</accession>
<evidence type="ECO:0000313" key="5">
    <source>
        <dbReference type="EMBL" id="QJA61695.1"/>
    </source>
</evidence>
<dbReference type="InterPro" id="IPR003586">
    <property type="entry name" value="Hint_dom_C"/>
</dbReference>
<dbReference type="InterPro" id="IPR030934">
    <property type="entry name" value="Intein_C"/>
</dbReference>
<dbReference type="InterPro" id="IPR006142">
    <property type="entry name" value="INTEIN"/>
</dbReference>
<dbReference type="NCBIfam" id="TIGR01630">
    <property type="entry name" value="psiM2_ORF9"/>
    <property type="match status" value="1"/>
</dbReference>
<gene>
    <name evidence="5" type="ORF">MM415B00897_0006</name>
</gene>
<evidence type="ECO:0000259" key="4">
    <source>
        <dbReference type="SMART" id="SM00306"/>
    </source>
</evidence>
<keyword evidence="1" id="KW-0068">Autocatalytic cleavage</keyword>
<dbReference type="CDD" id="cd00081">
    <property type="entry name" value="Hint"/>
    <property type="match status" value="2"/>
</dbReference>
<sequence>MSAVCEIDFSEAEVLRSICKQSFFEFVQHFWHTVIDEPPIWNWHIEVLCEEMQIVAERVFKNEPKLYDLVINVPPGSTKSTICSIMFPAWAWTRKPASRFICGSFSADLSIDLSLKCRDVIMSEAYQELFPEIRLRDDQKAKGYYYNTRKGMRISTSATGVIVGRHAHFLITDDPIDPNAALSEQRMKEVNRWMVETLPQRKVSSEISVQILIQQRLHQDDPSGQAIEMSDKKPIRHICLPAELSEDVRPKNLAINYHKGLLDPNRLSQKVLEEKKLLGQYVYSAQYQQRATPPAGGMFKVARFQIDIPHLPIVKSVRYWDKACLIAGTQITTKRGKVPIEKVVAGDFVLTRTGFCKVLKAWLSKYTNELTTVIFSNGESVTGTPDHLVFTKNAGWKCLENLTYSDRVVVENDFAGGRGLKPCANSDGTAPSFLKKFGDLTRRLKWKLRHSKDCVTANIAGISTVTNGTKKTNDTSACLCTEKSGKAKTETFPKATISTTKTEIGVTTTFQILKASPQKSIARFIWLEVLRMRFLFQIRSMEKKHVFLLKNEYQSQSAMFVRNVVRILRRKVSKLLIASRVEKPEILSVREKDRMINGSLSQKMNDVHLGEIQNSKIVSDAESLSSQEMPTQGFVKNVEKRTATKPGKSTCEENGQRNAPVYDLSVEGNHEFFANGILVHNSTKEGGCFTAGVLMAKDKAGKTWILDVVRGQWAAEEREAVIRQTAEIDGSKTVVYIEQEPGSGGKESAEGTIRNLAGFICIADRPSGDKVERADPFSVQVNNGNIYLKAGTEWLKDFIEEHRFFPFSKYKDQVDAASGAHAKLVVRKRLVGGLGSLDKNNILV</sequence>
<reference evidence="5" key="1">
    <citation type="submission" date="2020-03" db="EMBL/GenBank/DDBJ databases">
        <title>The deep terrestrial virosphere.</title>
        <authorList>
            <person name="Holmfeldt K."/>
            <person name="Nilsson E."/>
            <person name="Simone D."/>
            <person name="Lopez-Fernandez M."/>
            <person name="Wu X."/>
            <person name="de Brujin I."/>
            <person name="Lundin D."/>
            <person name="Andersson A."/>
            <person name="Bertilsson S."/>
            <person name="Dopson M."/>
        </authorList>
    </citation>
    <scope>NUCLEOTIDE SEQUENCE</scope>
    <source>
        <strain evidence="5">MM415B00897</strain>
    </source>
</reference>
<evidence type="ECO:0000256" key="2">
    <source>
        <dbReference type="ARBA" id="ARBA00023000"/>
    </source>
</evidence>
<dbReference type="Pfam" id="PF14890">
    <property type="entry name" value="Intein_splicing"/>
    <property type="match status" value="1"/>
</dbReference>
<organism evidence="5">
    <name type="scientific">viral metagenome</name>
    <dbReference type="NCBI Taxonomy" id="1070528"/>
    <lineage>
        <taxon>unclassified sequences</taxon>
        <taxon>metagenomes</taxon>
        <taxon>organismal metagenomes</taxon>
    </lineage>
</organism>
<evidence type="ECO:0000256" key="1">
    <source>
        <dbReference type="ARBA" id="ARBA00022813"/>
    </source>
</evidence>
<dbReference type="Gene3D" id="2.170.16.10">
    <property type="entry name" value="Hedgehog/Intein (Hint) domain"/>
    <property type="match status" value="2"/>
</dbReference>
<dbReference type="SMART" id="SM00306">
    <property type="entry name" value="HintN"/>
    <property type="match status" value="1"/>
</dbReference>